<sequence>MSASDRARAGVPPSTEAVNRPRQDMTLLVEDIHKSFGGVQAVAGVSLSVGAGELLALIGPNGAGKSTCFNMLNGQLKPDRGRIVLKGQDIAGLPPRRIWRLGVGRTFQITATFASMSVLENVQMALLSHAHRLFDIWNPVTREDPARAMALLERVGMAAQAQRPCGVLAYGDLKRVELAIALANDPALLLMDEPTAGMAPSERVALMELTANIARNSGIAVLFTEHDMEVVFAHADRILVLDRGRPIAEGLPAEVRADPRVREVYLGTGATHGIA</sequence>
<evidence type="ECO:0000313" key="6">
    <source>
        <dbReference type="EMBL" id="MBB3897805.1"/>
    </source>
</evidence>
<dbReference type="GO" id="GO:1903805">
    <property type="term" value="P:L-valine import across plasma membrane"/>
    <property type="evidence" value="ECO:0007669"/>
    <property type="project" value="TreeGrafter"/>
</dbReference>
<dbReference type="PANTHER" id="PTHR45772">
    <property type="entry name" value="CONSERVED COMPONENT OF ABC TRANSPORTER FOR NATURAL AMINO ACIDS-RELATED"/>
    <property type="match status" value="1"/>
</dbReference>
<dbReference type="InterPro" id="IPR027417">
    <property type="entry name" value="P-loop_NTPase"/>
</dbReference>
<organism evidence="6 7">
    <name type="scientific">Roseococcus suduntuyensis</name>
    <dbReference type="NCBI Taxonomy" id="455361"/>
    <lineage>
        <taxon>Bacteria</taxon>
        <taxon>Pseudomonadati</taxon>
        <taxon>Pseudomonadota</taxon>
        <taxon>Alphaproteobacteria</taxon>
        <taxon>Acetobacterales</taxon>
        <taxon>Roseomonadaceae</taxon>
        <taxon>Roseococcus</taxon>
    </lineage>
</organism>
<gene>
    <name evidence="6" type="ORF">GGQ83_001231</name>
</gene>
<dbReference type="EMBL" id="JACIDJ010000001">
    <property type="protein sequence ID" value="MBB3897805.1"/>
    <property type="molecule type" value="Genomic_DNA"/>
</dbReference>
<dbReference type="InterPro" id="IPR003439">
    <property type="entry name" value="ABC_transporter-like_ATP-bd"/>
</dbReference>
<dbReference type="GO" id="GO:0042941">
    <property type="term" value="P:D-alanine transmembrane transport"/>
    <property type="evidence" value="ECO:0007669"/>
    <property type="project" value="TreeGrafter"/>
</dbReference>
<keyword evidence="7" id="KW-1185">Reference proteome</keyword>
<feature type="domain" description="ABC transporter" evidence="5">
    <location>
        <begin position="27"/>
        <end position="268"/>
    </location>
</feature>
<dbReference type="InterPro" id="IPR003593">
    <property type="entry name" value="AAA+_ATPase"/>
</dbReference>
<feature type="region of interest" description="Disordered" evidence="4">
    <location>
        <begin position="1"/>
        <end position="22"/>
    </location>
</feature>
<keyword evidence="2" id="KW-0547">Nucleotide-binding</keyword>
<dbReference type="PROSITE" id="PS00211">
    <property type="entry name" value="ABC_TRANSPORTER_1"/>
    <property type="match status" value="1"/>
</dbReference>
<proteinExistence type="predicted"/>
<dbReference type="GO" id="GO:0015192">
    <property type="term" value="F:L-phenylalanine transmembrane transporter activity"/>
    <property type="evidence" value="ECO:0007669"/>
    <property type="project" value="TreeGrafter"/>
</dbReference>
<dbReference type="PROSITE" id="PS50893">
    <property type="entry name" value="ABC_TRANSPORTER_2"/>
    <property type="match status" value="1"/>
</dbReference>
<dbReference type="InterPro" id="IPR032823">
    <property type="entry name" value="BCA_ABC_TP_C"/>
</dbReference>
<dbReference type="Pfam" id="PF00005">
    <property type="entry name" value="ABC_tran"/>
    <property type="match status" value="1"/>
</dbReference>
<evidence type="ECO:0000256" key="2">
    <source>
        <dbReference type="ARBA" id="ARBA00022741"/>
    </source>
</evidence>
<evidence type="ECO:0000256" key="4">
    <source>
        <dbReference type="SAM" id="MobiDB-lite"/>
    </source>
</evidence>
<dbReference type="SUPFAM" id="SSF52540">
    <property type="entry name" value="P-loop containing nucleoside triphosphate hydrolases"/>
    <property type="match status" value="1"/>
</dbReference>
<dbReference type="GO" id="GO:0016887">
    <property type="term" value="F:ATP hydrolysis activity"/>
    <property type="evidence" value="ECO:0007669"/>
    <property type="project" value="InterPro"/>
</dbReference>
<name>A0A840ACE8_9PROT</name>
<dbReference type="PANTHER" id="PTHR45772:SF7">
    <property type="entry name" value="AMINO ACID ABC TRANSPORTER ATP-BINDING PROTEIN"/>
    <property type="match status" value="1"/>
</dbReference>
<comment type="caution">
    <text evidence="6">The sequence shown here is derived from an EMBL/GenBank/DDBJ whole genome shotgun (WGS) entry which is preliminary data.</text>
</comment>
<dbReference type="GO" id="GO:0005304">
    <property type="term" value="F:L-valine transmembrane transporter activity"/>
    <property type="evidence" value="ECO:0007669"/>
    <property type="project" value="TreeGrafter"/>
</dbReference>
<dbReference type="GO" id="GO:0005886">
    <property type="term" value="C:plasma membrane"/>
    <property type="evidence" value="ECO:0007669"/>
    <property type="project" value="TreeGrafter"/>
</dbReference>
<dbReference type="Gene3D" id="3.40.50.300">
    <property type="entry name" value="P-loop containing nucleotide triphosphate hydrolases"/>
    <property type="match status" value="1"/>
</dbReference>
<dbReference type="GO" id="GO:1903806">
    <property type="term" value="P:L-isoleucine import across plasma membrane"/>
    <property type="evidence" value="ECO:0007669"/>
    <property type="project" value="TreeGrafter"/>
</dbReference>
<dbReference type="GO" id="GO:0015808">
    <property type="term" value="P:L-alanine transport"/>
    <property type="evidence" value="ECO:0007669"/>
    <property type="project" value="TreeGrafter"/>
</dbReference>
<dbReference type="InterPro" id="IPR051120">
    <property type="entry name" value="ABC_AA/LPS_Transport"/>
</dbReference>
<reference evidence="6 7" key="1">
    <citation type="submission" date="2020-08" db="EMBL/GenBank/DDBJ databases">
        <title>Genomic Encyclopedia of Type Strains, Phase IV (KMG-IV): sequencing the most valuable type-strain genomes for metagenomic binning, comparative biology and taxonomic classification.</title>
        <authorList>
            <person name="Goeker M."/>
        </authorList>
    </citation>
    <scope>NUCLEOTIDE SEQUENCE [LARGE SCALE GENOMIC DNA]</scope>
    <source>
        <strain evidence="6 7">DSM 19979</strain>
    </source>
</reference>
<dbReference type="AlphaFoldDB" id="A0A840ACE8"/>
<keyword evidence="1" id="KW-0813">Transport</keyword>
<accession>A0A840ACE8</accession>
<evidence type="ECO:0000256" key="3">
    <source>
        <dbReference type="ARBA" id="ARBA00022840"/>
    </source>
</evidence>
<keyword evidence="3 6" id="KW-0067">ATP-binding</keyword>
<dbReference type="GO" id="GO:0015188">
    <property type="term" value="F:L-isoleucine transmembrane transporter activity"/>
    <property type="evidence" value="ECO:0007669"/>
    <property type="project" value="TreeGrafter"/>
</dbReference>
<evidence type="ECO:0000313" key="7">
    <source>
        <dbReference type="Proteomes" id="UP000553193"/>
    </source>
</evidence>
<protein>
    <submittedName>
        <fullName evidence="6">Branched-chain amino acid transport system ATP-binding protein</fullName>
    </submittedName>
</protein>
<evidence type="ECO:0000256" key="1">
    <source>
        <dbReference type="ARBA" id="ARBA00022448"/>
    </source>
</evidence>
<dbReference type="GO" id="GO:0005524">
    <property type="term" value="F:ATP binding"/>
    <property type="evidence" value="ECO:0007669"/>
    <property type="project" value="UniProtKB-KW"/>
</dbReference>
<dbReference type="Pfam" id="PF12399">
    <property type="entry name" value="BCA_ABC_TP_C"/>
    <property type="match status" value="1"/>
</dbReference>
<evidence type="ECO:0000259" key="5">
    <source>
        <dbReference type="PROSITE" id="PS50893"/>
    </source>
</evidence>
<dbReference type="InterPro" id="IPR017871">
    <property type="entry name" value="ABC_transporter-like_CS"/>
</dbReference>
<dbReference type="FunFam" id="3.40.50.300:FF:000421">
    <property type="entry name" value="Branched-chain amino acid ABC transporter ATP-binding protein"/>
    <property type="match status" value="1"/>
</dbReference>
<dbReference type="SMART" id="SM00382">
    <property type="entry name" value="AAA"/>
    <property type="match status" value="1"/>
</dbReference>
<dbReference type="Proteomes" id="UP000553193">
    <property type="component" value="Unassembled WGS sequence"/>
</dbReference>
<dbReference type="CDD" id="cd03219">
    <property type="entry name" value="ABC_Mj1267_LivG_branched"/>
    <property type="match status" value="1"/>
</dbReference>